<feature type="domain" description="Ig-like" evidence="16">
    <location>
        <begin position="8"/>
        <end position="96"/>
    </location>
</feature>
<dbReference type="SMART" id="SM00409">
    <property type="entry name" value="IG"/>
    <property type="match status" value="31"/>
</dbReference>
<proteinExistence type="inferred from homology"/>
<dbReference type="InterPro" id="IPR003599">
    <property type="entry name" value="Ig_sub"/>
</dbReference>
<evidence type="ECO:0000256" key="13">
    <source>
        <dbReference type="ARBA" id="ARBA00063153"/>
    </source>
</evidence>
<dbReference type="FunFam" id="2.60.40.10:FF:001752">
    <property type="entry name" value="obscurin-like isoform X3"/>
    <property type="match status" value="1"/>
</dbReference>
<evidence type="ECO:0000256" key="4">
    <source>
        <dbReference type="ARBA" id="ARBA00006692"/>
    </source>
</evidence>
<evidence type="ECO:0000256" key="10">
    <source>
        <dbReference type="ARBA" id="ARBA00023242"/>
    </source>
</evidence>
<feature type="domain" description="Ig-like" evidence="16">
    <location>
        <begin position="1647"/>
        <end position="1731"/>
    </location>
</feature>
<feature type="domain" description="Ig-like" evidence="16">
    <location>
        <begin position="2383"/>
        <end position="2473"/>
    </location>
</feature>
<feature type="domain" description="Ig-like" evidence="16">
    <location>
        <begin position="988"/>
        <end position="1073"/>
    </location>
</feature>
<evidence type="ECO:0000259" key="17">
    <source>
        <dbReference type="PROSITE" id="PS50853"/>
    </source>
</evidence>
<dbReference type="PROSITE" id="PS50853">
    <property type="entry name" value="FN3"/>
    <property type="match status" value="1"/>
</dbReference>
<keyword evidence="11" id="KW-0393">Immunoglobulin domain</keyword>
<comment type="subcellular location">
    <subcellularLocation>
        <location evidence="3">Cytoplasm</location>
        <location evidence="3">Perinuclear region</location>
    </subcellularLocation>
    <subcellularLocation>
        <location evidence="2">Golgi apparatus</location>
    </subcellularLocation>
    <subcellularLocation>
        <location evidence="1">Nucleus</location>
    </subcellularLocation>
</comment>
<comment type="subunit">
    <text evidence="13">Component of the 3M complex, composed of core components CUL7, CCDC8 and OBSL1. Interacts with CCDC8. Interacts with CUL7; the interaction is direct. Interacts with FBXW8. Interacts (via N-terminal Ig-like domain) with TTN/titin (via C-terminal Ig-like domain); the interaction is direct.</text>
</comment>
<feature type="domain" description="Ig-like" evidence="16">
    <location>
        <begin position="1829"/>
        <end position="1919"/>
    </location>
</feature>
<evidence type="ECO:0000256" key="11">
    <source>
        <dbReference type="ARBA" id="ARBA00023319"/>
    </source>
</evidence>
<feature type="domain" description="Ig-like" evidence="16">
    <location>
        <begin position="2567"/>
        <end position="2654"/>
    </location>
</feature>
<feature type="domain" description="Ig-like" evidence="16">
    <location>
        <begin position="341"/>
        <end position="427"/>
    </location>
</feature>
<evidence type="ECO:0000256" key="15">
    <source>
        <dbReference type="SAM" id="MobiDB-lite"/>
    </source>
</evidence>
<dbReference type="FunFam" id="2.60.40.10:FF:000211">
    <property type="entry name" value="Obscurin-like protein 1"/>
    <property type="match status" value="16"/>
</dbReference>
<feature type="domain" description="Ig-like" evidence="16">
    <location>
        <begin position="1929"/>
        <end position="1999"/>
    </location>
</feature>
<sequence length="3386" mass="376737">MDVFGGAPRFLAYPRPVVVQSGTDAVLKCQIGGDPRPAVIWERNNEQIHPEGRYRFFEDGNVYNLIISSVTTEDSGQYTCKAKNSIGETYAAATLKVEGEAQEMELREENKPRFLIKPLSTRVGRGEDAVFSCKLWGNPRPEVVWEKDGRKLNEIFESTHFNVGYQDGGWFQLKIFKTRAPDGGVYTCKARNEFGEGLAGAVLLVDAGPGHEEEGNRNGYTNGHWKGHQGKQRSGRQLTTRLKDDPVTHQAKQVKMFAVTEGKHAKFRCFVTGKPKPEIIWRKDGRLIMSGRRYLLYEDREGYFTLKVLYCKQQDNGVYVCAASNTAGQTLSAVHLSVKEPPVRFKQPLIDLEVWERDLAVLECEVPEDSVPITWYLEDRRLQPGAKYGMEEWGTKRRLTIRDIGVDDDGIYLCEMADGGRSIAEVAVKGTIVRKLPRKVDVLEGENAAFCVEVEEEEMDIHWYKEGTELRETHQTILKSFGKTHILVFVNTTPQDSGLVTFFVGRSKTSSQLRVKAARHSPPSCPVGVQINTERANAALLSWVPAQDTRKNPPSGYVLERQEVGTGSQEWLQCLTTDSATSVEILGDSVPCEADYRFRICSVNKYGRSNNLEFPRAVHLVPVTRIQAPLQDALVPEGQDACFSIELTASVIGSWFLNGTQLLEDDRYSMRRSRTHQSLRIQGVRDTDNGAEITFIAYGIRDSAALYIQAPLVKFTPLSEMDRNKFVELGNPIVLYCELSDPAVPVHWYKNGVEVHTVEGLHIQSEGTMRRIVIQSSEFSHSGVYCCDAIDDVIRFNVEVEAPPVRFSALPEAERNKSVEAGCPIVLQCELSDPTAQVYWYKDGTKLLPQSGIEIQSDGITRTLVVQSAEIFYSGSYSCKTKGDAIKFNVDVKVQPVRFSVLPEAERNKSIEAGCPIVLKCELSDPTAQVYWYKDGTKLFSNHELDIQSEGNMRMLVVQSAELTHSGTYSCTTVDDTMEFHVDIKAVPVTFSAIFDVEKTKSVEAGCPFQLQCEVTDPTAQVYWCKDGEKLLPQTGMDIQSNGTMRRLIVQSAEVFHSGLYNCETSDDTLQFTVDIKAPPVKFLPSPEVVKSQLLEATCPIELPCEISDPIAQVSRQKDKVELISDTGPFEMEGIRRNLVVEPAHPSNSGAYYCATAEDVAPLIVQNQAPPMTYLVAPEVEKNKSIEAGLSIVQQFEISDPIAQVCWHKDGTQIYPYSGLDRQSKGSIRTLFIQPDDMSCGGRFDCQTTGDTTQFNVAIKAELSHPGSEKGEISDESSQYTMDIKATPVRVSADQAIEKNKSIEEVCPVEVHCEPLDSTVQILHYKDGQHLQTYEIYSMEMPRLQSVEHFSIETPTVQPAEHYSMETATLHSPELYGSMETAPFQSAELYGSMQTPTIQSAELYGSMQTPTVQSAELYGTMHTPTHQSAEVCGSMQTLTLQSAELYDSMQTQTLQSAELYGSIHTPTHQSTEVCGSMQTPTFHSPEVCGSIQTPTLQSAELCCSMKTPTLQSAELCTSMKTPTLQSAELYQLGECDSQLDDDDIAFKVDVEAPPVRITTPCEAERNKSVAAGSPIVLRCEISDPNAHVSWYKDGTLLHEENGLEMQSKGSIRTLDVESARLSDAGSYSCKTTDDAMQFHVDVKAPPPKFSAISEADKKKYIKSGYPIVLQCELSDPTTKVNWYKNGTKLLTQSGVDIQSDGTMRTLVIQSAELSHSGVYRCETMEDGLQFTVEVKAPPVRFSALPEAERNKFIEDGCPIILQCELSDPTAQVYWYKDGTKLLSQSGMDIQSDGIKRTLLIQSAEISHGGTYECSTAGDIITFKVEIKAPSQKIMPLSPMERNKSVEIGTPIVLQCELSDPLAQVCWSKDEMKLFPKTGLDIQSEANVKRLVIHSAELSDSGLYCCSLADDAMTFKVDVQALPVRFSALPEVVRNKFIEAGCPIVLQCELSDPTAQVFWYKDGTKLLPENGVDIQSEGALRAVILQSAELSHSGVYSCEALDDCIAFKVDVAAPIAPPVRFSAAPEVERNTSIEAGCPIVLKCELSDPSGQICWYKDGIKLLPQYGIHIQSEGTMRTLVIQSATFSSSGVYSCKTADDISEFYVDVKAPPVTFVDIPEEDLFKSVVEQDSLVMSCEVSRVDAIVQWYKDGVETQSSDNVSVQADCTVRMLTIQSAQLSDSGTYTCRAGDRALMFKVNIREPPVMIVYPKEDVHLDRHVPEEIILSCELSRLNGVVNWFKDGQKLQESENIKLKIEGPYRRLKILCSGVEDSGEYVCDTADDSIFFNLSITEPPVQIISPSQSQMELCQQTSERMVLSCEISRPNAVVRWYRDGLEVEENDNLILEVDGVYRRLIIPETTVKDSAEYVCDTADDNMTFFVNIADPPVRFVRPRKMASRVEMFVGDSLVLDCEVSRSNAAVSWKKNGEEMEESSNVTVIEDGVMRQLTIHSMTLEDAGQYVCDAKDDVMDFQVKIKETPVKILGKNDVNTQKQFFTSDDIVLGCELSRANCMVVWYKDNKKIDDNERYCSEEQGVFRSLVVLNAEIDDSGEYTCDAGDDKMVFCITVKEPLVTIIGNSGNPEHHSLVAGDKLILECEISCPNATVQWLWNGKLLSSDARTHIDSDGATRKLVLSELQPSDSGEYILDAINDKMVTIVEVQEPPVKFVNKQARTNISGYENESVTLCAMVNREQAYVRWLKDGELLNGDNIHISSAGKMHTLTINPLKLSDSGGFVCNINTDEMYFIVQVKEMKVKFSRPLENIVALKDSTLTLRCEVNKPKGDVQWLKDGQEIKPSRQHTIRAQGRERSITIHQLMLDNAGEYACESTDDRTFATVGVEMPPPIVEFIAELHNITVLEGEDATFKCVVSPEDTLLVWSLNGRPIAPNERFVISSNGLCHMLCIYNCQVSDCATVTAEAEGLVSEANLQVQARKITIRRGLTDIQTIQRETASFEVELSHSNVEATWLKDGNQLKPNNHWRMSAKGCVHSLTISNLTLDDTGTFVLSAENVKSSARLIVKEPPVTVIKKLEDLRFPEAAVASMDCELSRPHVEVKWMKNGIEVKPRKDLRIYAMGRKHYFQILKCEVSDSGTYSCDAGDSSTSCNIEVYGKMACEIFKRELVVLQGLKDLDIQEDQNAVFVVEISLEDVPGEWLKNGVRITPTSTIKIRQEGTKHFLLMCNVRGEDSGEIKFVAKHVECTAYLEVEELPLNITTPLQDKVALERSRAIMDCSVSNPRCSIRWYKGSNVILPSERFEICSEGCYRKLVIQQVALDDEGTYSVQVGEHTCSAKLTVEAQSLLMVRELKSVEVVAPDEACFECEVSVPILKAPVWSLKGEALQQGPKVSLEKIGMVHRLTLRQTSVDMNGLVEFTSGKAKSSAELHVRSRQTL</sequence>
<dbReference type="FunFam" id="2.60.40.10:FF:000393">
    <property type="entry name" value="Putative obscurin-like protein 1"/>
    <property type="match status" value="1"/>
</dbReference>
<protein>
    <recommendedName>
        <fullName evidence="14">Obscurin-like protein 1</fullName>
    </recommendedName>
</protein>
<keyword evidence="18" id="KW-1185">Reference proteome</keyword>
<feature type="domain" description="Ig-like" evidence="16">
    <location>
        <begin position="246"/>
        <end position="332"/>
    </location>
</feature>
<dbReference type="InterPro" id="IPR003598">
    <property type="entry name" value="Ig_sub2"/>
</dbReference>
<dbReference type="GO" id="GO:0005794">
    <property type="term" value="C:Golgi apparatus"/>
    <property type="evidence" value="ECO:0007669"/>
    <property type="project" value="UniProtKB-SubCell"/>
</dbReference>
<evidence type="ECO:0000256" key="2">
    <source>
        <dbReference type="ARBA" id="ARBA00004555"/>
    </source>
</evidence>
<gene>
    <name evidence="19" type="primary">obsl1b</name>
</gene>
<dbReference type="GO" id="GO:0007030">
    <property type="term" value="P:Golgi organization"/>
    <property type="evidence" value="ECO:0007669"/>
    <property type="project" value="UniProtKB-ARBA"/>
</dbReference>
<evidence type="ECO:0000256" key="1">
    <source>
        <dbReference type="ARBA" id="ARBA00004123"/>
    </source>
</evidence>
<evidence type="ECO:0000256" key="5">
    <source>
        <dbReference type="ARBA" id="ARBA00022490"/>
    </source>
</evidence>
<keyword evidence="10" id="KW-0539">Nucleus</keyword>
<keyword evidence="8" id="KW-0333">Golgi apparatus</keyword>
<feature type="domain" description="Ig-like" evidence="16">
    <location>
        <begin position="2476"/>
        <end position="2553"/>
    </location>
</feature>
<dbReference type="InterPro" id="IPR036116">
    <property type="entry name" value="FN3_sf"/>
</dbReference>
<dbReference type="Gene3D" id="2.60.40.10">
    <property type="entry name" value="Immunoglobulins"/>
    <property type="match status" value="32"/>
</dbReference>
<dbReference type="FunFam" id="2.60.40.10:FF:000502">
    <property type="entry name" value="obscurin-like protein 1 isoform X2"/>
    <property type="match status" value="1"/>
</dbReference>
<feature type="domain" description="Ig-like" evidence="16">
    <location>
        <begin position="803"/>
        <end position="895"/>
    </location>
</feature>
<dbReference type="GO" id="GO:0050775">
    <property type="term" value="P:positive regulation of dendrite morphogenesis"/>
    <property type="evidence" value="ECO:0007669"/>
    <property type="project" value="UniProtKB-ARBA"/>
</dbReference>
<feature type="domain" description="Ig-like" evidence="16">
    <location>
        <begin position="2766"/>
        <end position="2834"/>
    </location>
</feature>
<dbReference type="Pfam" id="PF13927">
    <property type="entry name" value="Ig_3"/>
    <property type="match status" value="6"/>
</dbReference>
<feature type="domain" description="Ig-like" evidence="16">
    <location>
        <begin position="2016"/>
        <end position="2104"/>
    </location>
</feature>
<dbReference type="GO" id="GO:0048471">
    <property type="term" value="C:perinuclear region of cytoplasm"/>
    <property type="evidence" value="ECO:0007669"/>
    <property type="project" value="UniProtKB-SubCell"/>
</dbReference>
<evidence type="ECO:0000256" key="6">
    <source>
        <dbReference type="ARBA" id="ARBA00022553"/>
    </source>
</evidence>
<evidence type="ECO:0000256" key="8">
    <source>
        <dbReference type="ARBA" id="ARBA00023034"/>
    </source>
</evidence>
<dbReference type="GO" id="GO:0005634">
    <property type="term" value="C:nucleus"/>
    <property type="evidence" value="ECO:0007669"/>
    <property type="project" value="UniProtKB-SubCell"/>
</dbReference>
<dbReference type="FunFam" id="2.60.40.10:FF:002120">
    <property type="entry name" value="obscurin-like isoform X3"/>
    <property type="match status" value="1"/>
</dbReference>
<evidence type="ECO:0000256" key="7">
    <source>
        <dbReference type="ARBA" id="ARBA00022737"/>
    </source>
</evidence>
<dbReference type="PANTHER" id="PTHR35971">
    <property type="entry name" value="SI:DKEY-31G6.6"/>
    <property type="match status" value="1"/>
</dbReference>
<keyword evidence="5" id="KW-0963">Cytoplasm</keyword>
<evidence type="ECO:0000313" key="19">
    <source>
        <dbReference type="RefSeq" id="XP_014019363.1"/>
    </source>
</evidence>
<feature type="domain" description="Ig-like" evidence="16">
    <location>
        <begin position="896"/>
        <end position="981"/>
    </location>
</feature>
<feature type="domain" description="Ig-like" evidence="16">
    <location>
        <begin position="1737"/>
        <end position="1813"/>
    </location>
</feature>
<dbReference type="SUPFAM" id="SSF49265">
    <property type="entry name" value="Fibronectin type III"/>
    <property type="match status" value="1"/>
</dbReference>
<feature type="domain" description="Ig-like" evidence="16">
    <location>
        <begin position="1170"/>
        <end position="1264"/>
    </location>
</feature>
<dbReference type="RefSeq" id="XP_014019363.1">
    <property type="nucleotide sequence ID" value="XM_014163888.2"/>
</dbReference>
<evidence type="ECO:0000313" key="18">
    <source>
        <dbReference type="Proteomes" id="UP001652741"/>
    </source>
</evidence>
<feature type="region of interest" description="Disordered" evidence="15">
    <location>
        <begin position="212"/>
        <end position="237"/>
    </location>
</feature>
<feature type="domain" description="Ig-like" evidence="16">
    <location>
        <begin position="1553"/>
        <end position="1641"/>
    </location>
</feature>
<feature type="domain" description="Ig-like" evidence="16">
    <location>
        <begin position="3205"/>
        <end position="3289"/>
    </location>
</feature>
<feature type="domain" description="Ig-like" evidence="16">
    <location>
        <begin position="3018"/>
        <end position="3103"/>
    </location>
</feature>
<keyword evidence="6" id="KW-0597">Phosphoprotein</keyword>
<dbReference type="Pfam" id="PF07679">
    <property type="entry name" value="I-set"/>
    <property type="match status" value="20"/>
</dbReference>
<accession>A0A1S3NVC0</accession>
<feature type="domain" description="Ig-like" evidence="16">
    <location>
        <begin position="112"/>
        <end position="192"/>
    </location>
</feature>
<dbReference type="InterPro" id="IPR013098">
    <property type="entry name" value="Ig_I-set"/>
</dbReference>
<evidence type="ECO:0000256" key="9">
    <source>
        <dbReference type="ARBA" id="ARBA00023157"/>
    </source>
</evidence>
<dbReference type="Proteomes" id="UP001652741">
    <property type="component" value="Chromosome ssa21"/>
</dbReference>
<feature type="compositionally biased region" description="Basic residues" evidence="15">
    <location>
        <begin position="225"/>
        <end position="234"/>
    </location>
</feature>
<dbReference type="InterPro" id="IPR036179">
    <property type="entry name" value="Ig-like_dom_sf"/>
</dbReference>
<evidence type="ECO:0000256" key="3">
    <source>
        <dbReference type="ARBA" id="ARBA00004556"/>
    </source>
</evidence>
<feature type="domain" description="Ig-like" evidence="16">
    <location>
        <begin position="2291"/>
        <end position="2367"/>
    </location>
</feature>
<reference evidence="19" key="1">
    <citation type="submission" date="2025-08" db="UniProtKB">
        <authorList>
            <consortium name="RefSeq"/>
        </authorList>
    </citation>
    <scope>IDENTIFICATION</scope>
</reference>
<dbReference type="InterPro" id="IPR052385">
    <property type="entry name" value="Obscurin/Obscurin-like_Reg"/>
</dbReference>
<dbReference type="CDD" id="cd00063">
    <property type="entry name" value="FN3"/>
    <property type="match status" value="1"/>
</dbReference>
<dbReference type="FunFam" id="2.60.40.10:FF:000464">
    <property type="entry name" value="Putative obscurin-like protein 1"/>
    <property type="match status" value="1"/>
</dbReference>
<feature type="domain" description="Fibronectin type-III" evidence="17">
    <location>
        <begin position="522"/>
        <end position="623"/>
    </location>
</feature>
<dbReference type="InterPro" id="IPR007110">
    <property type="entry name" value="Ig-like_dom"/>
</dbReference>
<dbReference type="FunFam" id="2.60.40.10:FF:002420">
    <property type="entry name" value="Obscurin-like 1b"/>
    <property type="match status" value="1"/>
</dbReference>
<comment type="function">
    <text evidence="12">Core component of the 3M complex, a complex required to regulate microtubule dynamics and genome integrity. It is unclear how the 3M complex regulates microtubules, it could act by controlling the level of a microtubule stabilizer. Acts as a regulator of the Cul7-RING(FBXW8) ubiquitin-protein ligase, playing a critical role in the ubiquitin ligase pathway that regulates Golgi morphogenesis and dendrite patterning in brain. Required to localize CUL7 to the Golgi apparatus in neurons.</text>
</comment>
<dbReference type="CTD" id="606585"/>
<dbReference type="PANTHER" id="PTHR35971:SF5">
    <property type="entry name" value="OBSCURIN LIKE CYTOSKELETAL ADAPTOR 1"/>
    <property type="match status" value="1"/>
</dbReference>
<feature type="domain" description="Ig-like" evidence="16">
    <location>
        <begin position="2659"/>
        <end position="2743"/>
    </location>
</feature>
<evidence type="ECO:0000259" key="16">
    <source>
        <dbReference type="PROSITE" id="PS50835"/>
    </source>
</evidence>
<dbReference type="PROSITE" id="PS50835">
    <property type="entry name" value="IG_LIKE"/>
    <property type="match status" value="26"/>
</dbReference>
<keyword evidence="7" id="KW-0677">Repeat</keyword>
<dbReference type="InterPro" id="IPR003961">
    <property type="entry name" value="FN3_dom"/>
</dbReference>
<dbReference type="SMART" id="SM00408">
    <property type="entry name" value="IGc2"/>
    <property type="match status" value="24"/>
</dbReference>
<feature type="domain" description="Ig-like" evidence="16">
    <location>
        <begin position="2108"/>
        <end position="2186"/>
    </location>
</feature>
<feature type="domain" description="Ig-like" evidence="16">
    <location>
        <begin position="2839"/>
        <end position="2920"/>
    </location>
</feature>
<dbReference type="SUPFAM" id="SSF48726">
    <property type="entry name" value="Immunoglobulin"/>
    <property type="match status" value="31"/>
</dbReference>
<organism evidence="18 19">
    <name type="scientific">Salmo salar</name>
    <name type="common">Atlantic salmon</name>
    <dbReference type="NCBI Taxonomy" id="8030"/>
    <lineage>
        <taxon>Eukaryota</taxon>
        <taxon>Metazoa</taxon>
        <taxon>Chordata</taxon>
        <taxon>Craniata</taxon>
        <taxon>Vertebrata</taxon>
        <taxon>Euteleostomi</taxon>
        <taxon>Actinopterygii</taxon>
        <taxon>Neopterygii</taxon>
        <taxon>Teleostei</taxon>
        <taxon>Protacanthopterygii</taxon>
        <taxon>Salmoniformes</taxon>
        <taxon>Salmonidae</taxon>
        <taxon>Salmoninae</taxon>
        <taxon>Salmo</taxon>
    </lineage>
</organism>
<evidence type="ECO:0000256" key="12">
    <source>
        <dbReference type="ARBA" id="ARBA00057297"/>
    </source>
</evidence>
<dbReference type="FunFam" id="2.60.40.10:FF:000050">
    <property type="entry name" value="Titin isoform B"/>
    <property type="match status" value="1"/>
</dbReference>
<evidence type="ECO:0000256" key="14">
    <source>
        <dbReference type="ARBA" id="ARBA00067525"/>
    </source>
</evidence>
<name>A0A1S3NVC0_SALSA</name>
<keyword evidence="9" id="KW-1015">Disulfide bond</keyword>
<dbReference type="InterPro" id="IPR013783">
    <property type="entry name" value="Ig-like_fold"/>
</dbReference>
<dbReference type="FunFam" id="2.60.40.10:FF:000241">
    <property type="entry name" value="obscurin-like protein 1 isoform X2"/>
    <property type="match status" value="1"/>
</dbReference>
<feature type="domain" description="Ig-like" evidence="16">
    <location>
        <begin position="711"/>
        <end position="789"/>
    </location>
</feature>
<comment type="similarity">
    <text evidence="4">Belongs to the protein kinase superfamily. CAMK Ser/Thr protein kinase family.</text>
</comment>
<feature type="domain" description="Ig-like" evidence="16">
    <location>
        <begin position="2200"/>
        <end position="2289"/>
    </location>
</feature>
<dbReference type="FunFam" id="2.60.40.10:FF:001084">
    <property type="entry name" value="obscurin-like isoform X3"/>
    <property type="match status" value="2"/>
</dbReference>